<organism evidence="1 2">
    <name type="scientific">Pontibacter toksunensis</name>
    <dbReference type="NCBI Taxonomy" id="1332631"/>
    <lineage>
        <taxon>Bacteria</taxon>
        <taxon>Pseudomonadati</taxon>
        <taxon>Bacteroidota</taxon>
        <taxon>Cytophagia</taxon>
        <taxon>Cytophagales</taxon>
        <taxon>Hymenobacteraceae</taxon>
        <taxon>Pontibacter</taxon>
    </lineage>
</organism>
<evidence type="ECO:0000313" key="1">
    <source>
        <dbReference type="EMBL" id="MFD3002866.1"/>
    </source>
</evidence>
<gene>
    <name evidence="1" type="ORF">ACFS7Z_21040</name>
</gene>
<dbReference type="RefSeq" id="WP_377489093.1">
    <property type="nucleotide sequence ID" value="NZ_JBHUOX010000020.1"/>
</dbReference>
<evidence type="ECO:0000313" key="2">
    <source>
        <dbReference type="Proteomes" id="UP001597641"/>
    </source>
</evidence>
<keyword evidence="2" id="KW-1185">Reference proteome</keyword>
<dbReference type="InterPro" id="IPR011652">
    <property type="entry name" value="MORN_2"/>
</dbReference>
<reference evidence="2" key="1">
    <citation type="journal article" date="2019" name="Int. J. Syst. Evol. Microbiol.">
        <title>The Global Catalogue of Microorganisms (GCM) 10K type strain sequencing project: providing services to taxonomists for standard genome sequencing and annotation.</title>
        <authorList>
            <consortium name="The Broad Institute Genomics Platform"/>
            <consortium name="The Broad Institute Genome Sequencing Center for Infectious Disease"/>
            <person name="Wu L."/>
            <person name="Ma J."/>
        </authorList>
    </citation>
    <scope>NUCLEOTIDE SEQUENCE [LARGE SCALE GENOMIC DNA]</scope>
    <source>
        <strain evidence="2">KCTC 23984</strain>
    </source>
</reference>
<dbReference type="Gene3D" id="2.20.110.10">
    <property type="entry name" value="Histone H3 K4-specific methyltransferase SET7/9 N-terminal domain"/>
    <property type="match status" value="2"/>
</dbReference>
<proteinExistence type="predicted"/>
<accession>A0ABW6BZ67</accession>
<dbReference type="Pfam" id="PF07661">
    <property type="entry name" value="MORN_2"/>
    <property type="match status" value="3"/>
</dbReference>
<dbReference type="SUPFAM" id="SSF82185">
    <property type="entry name" value="Histone H3 K4-specific methyltransferase SET7/9 N-terminal domain"/>
    <property type="match status" value="1"/>
</dbReference>
<dbReference type="Proteomes" id="UP001597641">
    <property type="component" value="Unassembled WGS sequence"/>
</dbReference>
<comment type="caution">
    <text evidence="1">The sequence shown here is derived from an EMBL/GenBank/DDBJ whole genome shotgun (WGS) entry which is preliminary data.</text>
</comment>
<sequence>MYRAGAYFALFVVLLVCISCSGEGDKLVKFHPDGSKMLEVGVKNGKPEGRQINYFPNGKVSGISYYKNGKLNGEAIGYYENGKIETSINYVDGLMDGLTRYYYENGTIEQEAAFTKDHFQGWVKFYNKNGQLSAKHEYFSQDGKEWLNQRIHYDEYGKIMKDSSNYITLTSIYDTIQLNEKYQLSVKLETPMSGGSKMEVHFEGFDNDYKLIQGFVPETVKAAAFVAKIAIEPEKKGENIIRGRVVNYKLEGDSTWEKLEKHIYFTKKYYVE</sequence>
<dbReference type="EMBL" id="JBHUOX010000020">
    <property type="protein sequence ID" value="MFD3002866.1"/>
    <property type="molecule type" value="Genomic_DNA"/>
</dbReference>
<name>A0ABW6BZ67_9BACT</name>
<protein>
    <submittedName>
        <fullName evidence="1">Toxin-antitoxin system YwqK family antitoxin</fullName>
    </submittedName>
</protein>